<evidence type="ECO:0000313" key="3">
    <source>
        <dbReference type="Proteomes" id="UP001150266"/>
    </source>
</evidence>
<name>A0A9W9DS34_9AGAR</name>
<feature type="region of interest" description="Disordered" evidence="1">
    <location>
        <begin position="1"/>
        <end position="21"/>
    </location>
</feature>
<sequence>MAGTAPSSSMQLGSEETSSPLPRFSLFSSEFWATPTNGATAIGHESDSEGSDFTTEDALQSLKLIRNRFNGMKLNTINEANTVSLADTVLSEADIISAASKNVISKEDKIDESTCELEADFVFVSIPTSAEIAKTPSPKRRNSILQSLDLSSRISRRLSISLSSTITKLKSPTRSPHAGANVASKDKKLMYMPDRKSFNGKGSPTPARTATPIQSATMRRATVANKKLLAESCSAAPVNTRSEQGASSPTAARPSFRSQISSLKTNNASTSYPTNLTNSNGTRTVPTSILRISDTTGTTICNRSVRAINRATTPALSRYTVSPSATKMKSTVHSFTPANHTPTLCLSATPPLKKYRSRIPVQHHRPPPPIPTARGKENLGSAKGKVRSASNVVGVKNMIKTVK</sequence>
<dbReference type="AlphaFoldDB" id="A0A9W9DS34"/>
<comment type="caution">
    <text evidence="2">The sequence shown here is derived from an EMBL/GenBank/DDBJ whole genome shotgun (WGS) entry which is preliminary data.</text>
</comment>
<feature type="region of interest" description="Disordered" evidence="1">
    <location>
        <begin position="360"/>
        <end position="387"/>
    </location>
</feature>
<protein>
    <submittedName>
        <fullName evidence="2">Uncharacterized protein</fullName>
    </submittedName>
</protein>
<proteinExistence type="predicted"/>
<feature type="region of interest" description="Disordered" evidence="1">
    <location>
        <begin position="235"/>
        <end position="283"/>
    </location>
</feature>
<reference evidence="2" key="1">
    <citation type="submission" date="2022-08" db="EMBL/GenBank/DDBJ databases">
        <title>A Global Phylogenomic Analysis of the Shiitake Genus Lentinula.</title>
        <authorList>
            <consortium name="DOE Joint Genome Institute"/>
            <person name="Sierra-Patev S."/>
            <person name="Min B."/>
            <person name="Naranjo-Ortiz M."/>
            <person name="Looney B."/>
            <person name="Konkel Z."/>
            <person name="Slot J.C."/>
            <person name="Sakamoto Y."/>
            <person name="Steenwyk J.L."/>
            <person name="Rokas A."/>
            <person name="Carro J."/>
            <person name="Camarero S."/>
            <person name="Ferreira P."/>
            <person name="Molpeceres G."/>
            <person name="Ruiz-Duenas F.J."/>
            <person name="Serrano A."/>
            <person name="Henrissat B."/>
            <person name="Drula E."/>
            <person name="Hughes K.W."/>
            <person name="Mata J.L."/>
            <person name="Ishikawa N.K."/>
            <person name="Vargas-Isla R."/>
            <person name="Ushijima S."/>
            <person name="Smith C.A."/>
            <person name="Ahrendt S."/>
            <person name="Andreopoulos W."/>
            <person name="He G."/>
            <person name="Labutti K."/>
            <person name="Lipzen A."/>
            <person name="Ng V."/>
            <person name="Riley R."/>
            <person name="Sandor L."/>
            <person name="Barry K."/>
            <person name="Martinez A.T."/>
            <person name="Xiao Y."/>
            <person name="Gibbons J.G."/>
            <person name="Terashima K."/>
            <person name="Grigoriev I.V."/>
            <person name="Hibbett D.S."/>
        </authorList>
    </citation>
    <scope>NUCLEOTIDE SEQUENCE</scope>
    <source>
        <strain evidence="2">JLM2183</strain>
    </source>
</reference>
<feature type="compositionally biased region" description="Polar residues" evidence="1">
    <location>
        <begin position="1"/>
        <end position="17"/>
    </location>
</feature>
<evidence type="ECO:0000313" key="2">
    <source>
        <dbReference type="EMBL" id="KAJ4483857.1"/>
    </source>
</evidence>
<gene>
    <name evidence="2" type="ORF">J3R30DRAFT_1842919</name>
</gene>
<accession>A0A9W9DS34</accession>
<feature type="compositionally biased region" description="Polar residues" evidence="1">
    <location>
        <begin position="237"/>
        <end position="283"/>
    </location>
</feature>
<dbReference type="Proteomes" id="UP001150266">
    <property type="component" value="Unassembled WGS sequence"/>
</dbReference>
<organism evidence="2 3">
    <name type="scientific">Lentinula aciculospora</name>
    <dbReference type="NCBI Taxonomy" id="153920"/>
    <lineage>
        <taxon>Eukaryota</taxon>
        <taxon>Fungi</taxon>
        <taxon>Dikarya</taxon>
        <taxon>Basidiomycota</taxon>
        <taxon>Agaricomycotina</taxon>
        <taxon>Agaricomycetes</taxon>
        <taxon>Agaricomycetidae</taxon>
        <taxon>Agaricales</taxon>
        <taxon>Marasmiineae</taxon>
        <taxon>Omphalotaceae</taxon>
        <taxon>Lentinula</taxon>
    </lineage>
</organism>
<dbReference type="EMBL" id="JAOTPV010000004">
    <property type="protein sequence ID" value="KAJ4483857.1"/>
    <property type="molecule type" value="Genomic_DNA"/>
</dbReference>
<evidence type="ECO:0000256" key="1">
    <source>
        <dbReference type="SAM" id="MobiDB-lite"/>
    </source>
</evidence>
<keyword evidence="3" id="KW-1185">Reference proteome</keyword>